<keyword evidence="3" id="KW-1185">Reference proteome</keyword>
<dbReference type="Proteomes" id="UP000322214">
    <property type="component" value="Chromosome"/>
</dbReference>
<dbReference type="EMBL" id="CP042912">
    <property type="protein sequence ID" value="QEG25016.1"/>
    <property type="molecule type" value="Genomic_DNA"/>
</dbReference>
<dbReference type="RefSeq" id="WP_148619084.1">
    <property type="nucleotide sequence ID" value="NZ_CP042912.1"/>
</dbReference>
<organism evidence="2 3">
    <name type="scientific">Mariniblastus fucicola</name>
    <dbReference type="NCBI Taxonomy" id="980251"/>
    <lineage>
        <taxon>Bacteria</taxon>
        <taxon>Pseudomonadati</taxon>
        <taxon>Planctomycetota</taxon>
        <taxon>Planctomycetia</taxon>
        <taxon>Pirellulales</taxon>
        <taxon>Pirellulaceae</taxon>
        <taxon>Mariniblastus</taxon>
    </lineage>
</organism>
<evidence type="ECO:0000256" key="1">
    <source>
        <dbReference type="SAM" id="SignalP"/>
    </source>
</evidence>
<feature type="chain" id="PRO_5022738330" evidence="1">
    <location>
        <begin position="22"/>
        <end position="373"/>
    </location>
</feature>
<gene>
    <name evidence="2" type="ORF">MFFC18_49390</name>
</gene>
<proteinExistence type="predicted"/>
<sequence length="373" mass="39928" precursor="true">MSLHTFLNPFRVAATAMAVFAAAPALIFAQGETFTDCDAWAAAVCGSVLDDDFESFVDFDGNQISANFFGPVPSPQSLVWGEVSQDGNDPAAVSVFRSETSPFSAGTFFDDAGDGRPAVFTPNTTALGPLEGICFKYLSTESDATVSFNAYDGETLVASIPLPNATDAAGAAVPSTFGWQNTEGLNVTRFEFAIERSATGTVSPTGIVGDGQLSFGDGCDPSPVSCFDQLALVEASLESYVATLTDCEAYYAQGSLDCVNWMQNDCFWEQPSGNRLSRYGGSMFIGAAYAVCYLEWVDTPEADLLIDELVAVLECIVDHEIAYAIENGGSQCFIDRAEDYAELGSIIDEDFDNEVVATLAYRLAWLHAYYATQ</sequence>
<accession>A0A5B9PK14</accession>
<keyword evidence="1" id="KW-0732">Signal</keyword>
<evidence type="ECO:0000313" key="3">
    <source>
        <dbReference type="Proteomes" id="UP000322214"/>
    </source>
</evidence>
<name>A0A5B9PK14_9BACT</name>
<evidence type="ECO:0000313" key="2">
    <source>
        <dbReference type="EMBL" id="QEG25016.1"/>
    </source>
</evidence>
<protein>
    <submittedName>
        <fullName evidence="2">Uncharacterized protein</fullName>
    </submittedName>
</protein>
<reference evidence="2 3" key="1">
    <citation type="submission" date="2019-08" db="EMBL/GenBank/DDBJ databases">
        <title>Deep-cultivation of Planctomycetes and their phenomic and genomic characterization uncovers novel biology.</title>
        <authorList>
            <person name="Wiegand S."/>
            <person name="Jogler M."/>
            <person name="Boedeker C."/>
            <person name="Pinto D."/>
            <person name="Vollmers J."/>
            <person name="Rivas-Marin E."/>
            <person name="Kohn T."/>
            <person name="Peeters S.H."/>
            <person name="Heuer A."/>
            <person name="Rast P."/>
            <person name="Oberbeckmann S."/>
            <person name="Bunk B."/>
            <person name="Jeske O."/>
            <person name="Meyerdierks A."/>
            <person name="Storesund J.E."/>
            <person name="Kallscheuer N."/>
            <person name="Luecker S."/>
            <person name="Lage O.M."/>
            <person name="Pohl T."/>
            <person name="Merkel B.J."/>
            <person name="Hornburger P."/>
            <person name="Mueller R.-W."/>
            <person name="Bruemmer F."/>
            <person name="Labrenz M."/>
            <person name="Spormann A.M."/>
            <person name="Op den Camp H."/>
            <person name="Overmann J."/>
            <person name="Amann R."/>
            <person name="Jetten M.S.M."/>
            <person name="Mascher T."/>
            <person name="Medema M.H."/>
            <person name="Devos D.P."/>
            <person name="Kaster A.-K."/>
            <person name="Ovreas L."/>
            <person name="Rohde M."/>
            <person name="Galperin M.Y."/>
            <person name="Jogler C."/>
        </authorList>
    </citation>
    <scope>NUCLEOTIDE SEQUENCE [LARGE SCALE GENOMIC DNA]</scope>
    <source>
        <strain evidence="2 3">FC18</strain>
    </source>
</reference>
<feature type="signal peptide" evidence="1">
    <location>
        <begin position="1"/>
        <end position="21"/>
    </location>
</feature>
<dbReference type="KEGG" id="mff:MFFC18_49390"/>
<dbReference type="AlphaFoldDB" id="A0A5B9PK14"/>